<proteinExistence type="predicted"/>
<keyword evidence="2" id="KW-1185">Reference proteome</keyword>
<organism evidence="1 2">
    <name type="scientific">Marinococcus luteus</name>
    <dbReference type="NCBI Taxonomy" id="1122204"/>
    <lineage>
        <taxon>Bacteria</taxon>
        <taxon>Bacillati</taxon>
        <taxon>Bacillota</taxon>
        <taxon>Bacilli</taxon>
        <taxon>Bacillales</taxon>
        <taxon>Bacillaceae</taxon>
        <taxon>Marinococcus</taxon>
    </lineage>
</organism>
<dbReference type="AlphaFoldDB" id="A0A1H2YBK8"/>
<accession>A0A1H2YBK8</accession>
<dbReference type="EMBL" id="FNNC01000011">
    <property type="protein sequence ID" value="SDX02054.1"/>
    <property type="molecule type" value="Genomic_DNA"/>
</dbReference>
<gene>
    <name evidence="1" type="ORF">SAMN05421781_0023</name>
</gene>
<protein>
    <submittedName>
        <fullName evidence="1">YolD-like protein</fullName>
    </submittedName>
</protein>
<dbReference type="Pfam" id="PF08863">
    <property type="entry name" value="YolD"/>
    <property type="match status" value="1"/>
</dbReference>
<reference evidence="1 2" key="1">
    <citation type="submission" date="2016-10" db="EMBL/GenBank/DDBJ databases">
        <authorList>
            <person name="de Groot N.N."/>
        </authorList>
    </citation>
    <scope>NUCLEOTIDE SEQUENCE [LARGE SCALE GENOMIC DNA]</scope>
    <source>
        <strain evidence="1 2">DSM 23126</strain>
    </source>
</reference>
<dbReference type="InterPro" id="IPR014962">
    <property type="entry name" value="YolD"/>
</dbReference>
<sequence>MKPNKLTPGSNVRWESSRMILPEWRAKWLHHQQESKKVDPPMLDEQIFVEYFDLIQASELDKSLLIIEYWEEGFYYEITGAIVRISRQQPMNIKIELENSKQLTIPIEYIRYVGWA</sequence>
<dbReference type="Proteomes" id="UP000199488">
    <property type="component" value="Unassembled WGS sequence"/>
</dbReference>
<evidence type="ECO:0000313" key="1">
    <source>
        <dbReference type="EMBL" id="SDX02054.1"/>
    </source>
</evidence>
<evidence type="ECO:0000313" key="2">
    <source>
        <dbReference type="Proteomes" id="UP000199488"/>
    </source>
</evidence>
<name>A0A1H2YBK8_9BACI</name>
<dbReference type="RefSeq" id="WP_091616854.1">
    <property type="nucleotide sequence ID" value="NZ_FNNC01000011.1"/>
</dbReference>